<dbReference type="EMBL" id="FONG01000018">
    <property type="protein sequence ID" value="SFF54888.1"/>
    <property type="molecule type" value="Genomic_DNA"/>
</dbReference>
<gene>
    <name evidence="7" type="ORF">SAMN05216251_118109</name>
</gene>
<name>A0A1I2JL96_9ACTN</name>
<dbReference type="GO" id="GO:0022857">
    <property type="term" value="F:transmembrane transporter activity"/>
    <property type="evidence" value="ECO:0007669"/>
    <property type="project" value="InterPro"/>
</dbReference>
<keyword evidence="3 6" id="KW-0812">Transmembrane</keyword>
<evidence type="ECO:0000313" key="8">
    <source>
        <dbReference type="Proteomes" id="UP000199323"/>
    </source>
</evidence>
<keyword evidence="2" id="KW-1003">Cell membrane</keyword>
<feature type="transmembrane region" description="Helical" evidence="6">
    <location>
        <begin position="425"/>
        <end position="446"/>
    </location>
</feature>
<dbReference type="AlphaFoldDB" id="A0A1I2JL96"/>
<organism evidence="7 8">
    <name type="scientific">Actinacidiphila alni</name>
    <dbReference type="NCBI Taxonomy" id="380248"/>
    <lineage>
        <taxon>Bacteria</taxon>
        <taxon>Bacillati</taxon>
        <taxon>Actinomycetota</taxon>
        <taxon>Actinomycetes</taxon>
        <taxon>Kitasatosporales</taxon>
        <taxon>Streptomycetaceae</taxon>
        <taxon>Actinacidiphila</taxon>
    </lineage>
</organism>
<feature type="transmembrane region" description="Helical" evidence="6">
    <location>
        <begin position="271"/>
        <end position="292"/>
    </location>
</feature>
<reference evidence="7 8" key="1">
    <citation type="submission" date="2016-10" db="EMBL/GenBank/DDBJ databases">
        <authorList>
            <person name="de Groot N.N."/>
        </authorList>
    </citation>
    <scope>NUCLEOTIDE SEQUENCE [LARGE SCALE GENOMIC DNA]</scope>
    <source>
        <strain evidence="7 8">CGMCC 4.3510</strain>
    </source>
</reference>
<feature type="transmembrane region" description="Helical" evidence="6">
    <location>
        <begin position="71"/>
        <end position="92"/>
    </location>
</feature>
<dbReference type="GO" id="GO:0005886">
    <property type="term" value="C:plasma membrane"/>
    <property type="evidence" value="ECO:0007669"/>
    <property type="project" value="UniProtKB-SubCell"/>
</dbReference>
<dbReference type="Proteomes" id="UP000199323">
    <property type="component" value="Unassembled WGS sequence"/>
</dbReference>
<comment type="subcellular location">
    <subcellularLocation>
        <location evidence="1">Cell membrane</location>
        <topology evidence="1">Multi-pass membrane protein</topology>
    </subcellularLocation>
</comment>
<evidence type="ECO:0000256" key="3">
    <source>
        <dbReference type="ARBA" id="ARBA00022692"/>
    </source>
</evidence>
<evidence type="ECO:0000313" key="7">
    <source>
        <dbReference type="EMBL" id="SFF54888.1"/>
    </source>
</evidence>
<dbReference type="PANTHER" id="PTHR23513">
    <property type="entry name" value="INTEGRAL MEMBRANE EFFLUX PROTEIN-RELATED"/>
    <property type="match status" value="1"/>
</dbReference>
<evidence type="ECO:0000256" key="6">
    <source>
        <dbReference type="SAM" id="Phobius"/>
    </source>
</evidence>
<dbReference type="STRING" id="380248.SAMN05216251_118109"/>
<sequence length="455" mass="47201">MWTPSNGPVHYVQVTSSAPCPDRAGADAGERAVPDIPVVPVASVAPDARAVPAGDRLWSANFRLYFTARSVAMLGDTMLPVALSAGLIQYGYSAGDIGLVMAASTACFAGLVIFGGVFADRFNARRLMIGADLVRVCTQSTAAVLFLTHRITLWEMALIAVVNGTAAAMFQPGVASTVVRVATDVQGANGVTRTAESVASLAGPALAGVLVGFTSPGVVFAVHSSTYLVSALCLISLRLAPLPPRAAVLKGASTFKADLAEGWREFRARDWMWGVIVIWMAYMIFVFGPYLPLAAGQIIPEHGAGAYGLVNSALGGGTAVGALIAMRVRADRPLRAGSIALFATALMPASVGFGLPVPAIAACVFCAGMGWAYWGVNWATSVQTQVPNDILNRIHAYEVAGSIAMTPVGQSLAGPASTAFGARHVLQFGAAAALLVCLLLLSVPAIRNLRRAPHT</sequence>
<evidence type="ECO:0000256" key="1">
    <source>
        <dbReference type="ARBA" id="ARBA00004651"/>
    </source>
</evidence>
<keyword evidence="5 6" id="KW-0472">Membrane</keyword>
<protein>
    <submittedName>
        <fullName evidence="7">Predicted arabinose efflux permease, MFS family</fullName>
    </submittedName>
</protein>
<dbReference type="Pfam" id="PF07690">
    <property type="entry name" value="MFS_1"/>
    <property type="match status" value="1"/>
</dbReference>
<evidence type="ECO:0000256" key="2">
    <source>
        <dbReference type="ARBA" id="ARBA00022475"/>
    </source>
</evidence>
<dbReference type="PANTHER" id="PTHR23513:SF11">
    <property type="entry name" value="STAPHYLOFERRIN A TRANSPORTER"/>
    <property type="match status" value="1"/>
</dbReference>
<accession>A0A1I2JL96</accession>
<dbReference type="CDD" id="cd06173">
    <property type="entry name" value="MFS_MefA_like"/>
    <property type="match status" value="1"/>
</dbReference>
<keyword evidence="8" id="KW-1185">Reference proteome</keyword>
<dbReference type="SUPFAM" id="SSF103473">
    <property type="entry name" value="MFS general substrate transporter"/>
    <property type="match status" value="1"/>
</dbReference>
<dbReference type="InterPro" id="IPR036259">
    <property type="entry name" value="MFS_trans_sf"/>
</dbReference>
<proteinExistence type="predicted"/>
<feature type="transmembrane region" description="Helical" evidence="6">
    <location>
        <begin position="304"/>
        <end position="326"/>
    </location>
</feature>
<dbReference type="Gene3D" id="1.20.1250.20">
    <property type="entry name" value="MFS general substrate transporter like domains"/>
    <property type="match status" value="1"/>
</dbReference>
<evidence type="ECO:0000256" key="4">
    <source>
        <dbReference type="ARBA" id="ARBA00022989"/>
    </source>
</evidence>
<feature type="transmembrane region" description="Helical" evidence="6">
    <location>
        <begin position="338"/>
        <end position="371"/>
    </location>
</feature>
<dbReference type="InterPro" id="IPR011701">
    <property type="entry name" value="MFS"/>
</dbReference>
<keyword evidence="4 6" id="KW-1133">Transmembrane helix</keyword>
<feature type="transmembrane region" description="Helical" evidence="6">
    <location>
        <begin position="98"/>
        <end position="119"/>
    </location>
</feature>
<evidence type="ECO:0000256" key="5">
    <source>
        <dbReference type="ARBA" id="ARBA00023136"/>
    </source>
</evidence>